<reference evidence="1" key="2">
    <citation type="journal article" date="2015" name="Fish Shellfish Immunol.">
        <title>Early steps in the European eel (Anguilla anguilla)-Vibrio vulnificus interaction in the gills: Role of the RtxA13 toxin.</title>
        <authorList>
            <person name="Callol A."/>
            <person name="Pajuelo D."/>
            <person name="Ebbesson L."/>
            <person name="Teles M."/>
            <person name="MacKenzie S."/>
            <person name="Amaro C."/>
        </authorList>
    </citation>
    <scope>NUCLEOTIDE SEQUENCE</scope>
</reference>
<name>A0A0E9RH01_ANGAN</name>
<dbReference type="EMBL" id="GBXM01080156">
    <property type="protein sequence ID" value="JAH28421.1"/>
    <property type="molecule type" value="Transcribed_RNA"/>
</dbReference>
<accession>A0A0E9RH01</accession>
<proteinExistence type="predicted"/>
<organism evidence="1">
    <name type="scientific">Anguilla anguilla</name>
    <name type="common">European freshwater eel</name>
    <name type="synonym">Muraena anguilla</name>
    <dbReference type="NCBI Taxonomy" id="7936"/>
    <lineage>
        <taxon>Eukaryota</taxon>
        <taxon>Metazoa</taxon>
        <taxon>Chordata</taxon>
        <taxon>Craniata</taxon>
        <taxon>Vertebrata</taxon>
        <taxon>Euteleostomi</taxon>
        <taxon>Actinopterygii</taxon>
        <taxon>Neopterygii</taxon>
        <taxon>Teleostei</taxon>
        <taxon>Anguilliformes</taxon>
        <taxon>Anguillidae</taxon>
        <taxon>Anguilla</taxon>
    </lineage>
</organism>
<dbReference type="AlphaFoldDB" id="A0A0E9RH01"/>
<evidence type="ECO:0000313" key="1">
    <source>
        <dbReference type="EMBL" id="JAH28421.1"/>
    </source>
</evidence>
<dbReference type="EMBL" id="GBXM01078335">
    <property type="protein sequence ID" value="JAH30242.1"/>
    <property type="molecule type" value="Transcribed_RNA"/>
</dbReference>
<reference evidence="1" key="1">
    <citation type="submission" date="2014-11" db="EMBL/GenBank/DDBJ databases">
        <authorList>
            <person name="Amaro Gonzalez C."/>
        </authorList>
    </citation>
    <scope>NUCLEOTIDE SEQUENCE</scope>
</reference>
<protein>
    <submittedName>
        <fullName evidence="1">Uncharacterized protein</fullName>
    </submittedName>
</protein>
<sequence>MVNEVQKQITHPSPCGSFKLTSMPTTQAVWKSVIACQKCSNECRTEFI</sequence>